<reference evidence="4 5" key="1">
    <citation type="submission" date="2023-05" db="EMBL/GenBank/DDBJ databases">
        <title>Sedimentitalea sp. nov. JM2-8.</title>
        <authorList>
            <person name="Huang J."/>
        </authorList>
    </citation>
    <scope>NUCLEOTIDE SEQUENCE [LARGE SCALE GENOMIC DNA]</scope>
    <source>
        <strain evidence="4 5">JM2-8</strain>
    </source>
</reference>
<evidence type="ECO:0000313" key="5">
    <source>
        <dbReference type="Proteomes" id="UP001227126"/>
    </source>
</evidence>
<evidence type="ECO:0000259" key="3">
    <source>
        <dbReference type="Pfam" id="PF13505"/>
    </source>
</evidence>
<dbReference type="Pfam" id="PF13505">
    <property type="entry name" value="OMP_b-brl"/>
    <property type="match status" value="1"/>
</dbReference>
<organism evidence="4 5">
    <name type="scientific">Sedimentitalea xiamensis</name>
    <dbReference type="NCBI Taxonomy" id="3050037"/>
    <lineage>
        <taxon>Bacteria</taxon>
        <taxon>Pseudomonadati</taxon>
        <taxon>Pseudomonadota</taxon>
        <taxon>Alphaproteobacteria</taxon>
        <taxon>Rhodobacterales</taxon>
        <taxon>Paracoccaceae</taxon>
        <taxon>Sedimentitalea</taxon>
    </lineage>
</organism>
<protein>
    <submittedName>
        <fullName evidence="4">Outer membrane beta-barrel protein</fullName>
    </submittedName>
</protein>
<feature type="domain" description="Outer membrane protein beta-barrel" evidence="3">
    <location>
        <begin position="10"/>
        <end position="244"/>
    </location>
</feature>
<gene>
    <name evidence="4" type="ORF">QO034_08870</name>
</gene>
<dbReference type="SUPFAM" id="SSF56925">
    <property type="entry name" value="OMPA-like"/>
    <property type="match status" value="1"/>
</dbReference>
<keyword evidence="5" id="KW-1185">Reference proteome</keyword>
<feature type="signal peptide" evidence="2">
    <location>
        <begin position="1"/>
        <end position="23"/>
    </location>
</feature>
<feature type="chain" id="PRO_5046548548" evidence="2">
    <location>
        <begin position="24"/>
        <end position="244"/>
    </location>
</feature>
<proteinExistence type="predicted"/>
<comment type="caution">
    <text evidence="4">The sequence shown here is derived from an EMBL/GenBank/DDBJ whole genome shotgun (WGS) entry which is preliminary data.</text>
</comment>
<evidence type="ECO:0000256" key="1">
    <source>
        <dbReference type="ARBA" id="ARBA00022729"/>
    </source>
</evidence>
<name>A0ABT7FE01_9RHOB</name>
<evidence type="ECO:0000256" key="2">
    <source>
        <dbReference type="SAM" id="SignalP"/>
    </source>
</evidence>
<evidence type="ECO:0000313" key="4">
    <source>
        <dbReference type="EMBL" id="MDK3073218.1"/>
    </source>
</evidence>
<dbReference type="InterPro" id="IPR027385">
    <property type="entry name" value="Beta-barrel_OMP"/>
</dbReference>
<dbReference type="EMBL" id="JASNJE010000008">
    <property type="protein sequence ID" value="MDK3073218.1"/>
    <property type="molecule type" value="Genomic_DNA"/>
</dbReference>
<keyword evidence="1 2" id="KW-0732">Signal</keyword>
<dbReference type="RefSeq" id="WP_284485160.1">
    <property type="nucleotide sequence ID" value="NZ_JASNJE010000008.1"/>
</dbReference>
<dbReference type="Proteomes" id="UP001227126">
    <property type="component" value="Unassembled WGS sequence"/>
</dbReference>
<accession>A0ABT7FE01</accession>
<dbReference type="InterPro" id="IPR011250">
    <property type="entry name" value="OMP/PagP_B-barrel"/>
</dbReference>
<sequence>MNRPLRHLAAASVLALSSSAALAQGSGWSTTLDIYLFTPETRTGIGATESELSFSDALENLDLAFMGTVAVSNGRWSFLGDYMMTDLSFGQPVQGQAVSTLNSELKTELFSGYAGYRVYEDPSVSVDLAAGFRWFRTRTKLTGLDGNGAVVVGRSVDDSWVDPVIGVRLRFAIAERWGGTVVADYGGVQSDRETWQVLLTADYRINDNWTARFGYRQISVDNVINGTPFSFDQSGPVFGVSYRF</sequence>